<dbReference type="EMBL" id="JADDUC020000030">
    <property type="protein sequence ID" value="KAI1230447.1"/>
    <property type="molecule type" value="Genomic_DNA"/>
</dbReference>
<feature type="non-terminal residue" evidence="2">
    <location>
        <position position="1"/>
    </location>
</feature>
<name>A0A835NLL6_9PASS</name>
<sequence length="308" mass="33944">MANEDTSPYTDPGHRPWQCLESTHRAQSTAMMRVMSSVGSPTEVSTMTMVTSPDCGMPAAPMLAAEAVMLQREGGCAIQTSMFAWQSYCCVEGLIGSDFFHLPVPRCYHKLLCAQQGLPVSAVALRHEDDSSPTETGMRNGGEQIEERKPQKSIGLRHTQRWGLHLGKALDAEQWPQPWAQTMGKGQGAGCSLCDSSPSLSWLQSRGRRSLMETELEIRFRRRGSLRVAEAMVAAVGTGEGRHSPEFTWLDTDTFPLLNQIPALQYPQVPATFPYLEDTLAHVDQRGSSLAHFPQEKSCKADFGDMAQ</sequence>
<reference evidence="3" key="3">
    <citation type="submission" date="2022-01" db="EMBL/GenBank/DDBJ databases">
        <authorList>
            <person name="Rubenstein D.R."/>
        </authorList>
    </citation>
    <scope>NUCLEOTIDE SEQUENCE</scope>
    <source>
        <strain evidence="3">SS15</strain>
        <tissue evidence="3">Liver</tissue>
    </source>
</reference>
<evidence type="ECO:0000313" key="2">
    <source>
        <dbReference type="EMBL" id="KAG0117399.1"/>
    </source>
</evidence>
<gene>
    <name evidence="3" type="ORF">IHE44_0009904</name>
    <name evidence="2" type="ORF">IHE44_002643</name>
</gene>
<accession>A0A835NLL6</accession>
<evidence type="ECO:0000256" key="1">
    <source>
        <dbReference type="SAM" id="MobiDB-lite"/>
    </source>
</evidence>
<dbReference type="OrthoDB" id="9626076at2759"/>
<evidence type="ECO:0000313" key="3">
    <source>
        <dbReference type="EMBL" id="KAI1230447.1"/>
    </source>
</evidence>
<dbReference type="EMBL" id="JADDUC010000140">
    <property type="protein sequence ID" value="KAG0117399.1"/>
    <property type="molecule type" value="Genomic_DNA"/>
</dbReference>
<keyword evidence="4" id="KW-1185">Reference proteome</keyword>
<dbReference type="AlphaFoldDB" id="A0A835NLL6"/>
<protein>
    <submittedName>
        <fullName evidence="2">Uncharacterized protein</fullName>
    </submittedName>
</protein>
<reference evidence="3 4" key="2">
    <citation type="journal article" date="2021" name="J. Hered.">
        <title>Feather Gene Expression Elucidates the Developmental Basis of Plumage Iridescence in African Starlings.</title>
        <authorList>
            <person name="Rubenstein D.R."/>
            <person name="Corvelo A."/>
            <person name="MacManes M.D."/>
            <person name="Maia R."/>
            <person name="Narzisi G."/>
            <person name="Rousaki A."/>
            <person name="Vandenabeele P."/>
            <person name="Shawkey M.D."/>
            <person name="Solomon J."/>
        </authorList>
    </citation>
    <scope>NUCLEOTIDE SEQUENCE [LARGE SCALE GENOMIC DNA]</scope>
    <source>
        <strain evidence="3">SS15</strain>
    </source>
</reference>
<dbReference type="Proteomes" id="UP000618051">
    <property type="component" value="Unassembled WGS sequence"/>
</dbReference>
<organism evidence="2">
    <name type="scientific">Lamprotornis superbus</name>
    <dbReference type="NCBI Taxonomy" id="245042"/>
    <lineage>
        <taxon>Eukaryota</taxon>
        <taxon>Metazoa</taxon>
        <taxon>Chordata</taxon>
        <taxon>Craniata</taxon>
        <taxon>Vertebrata</taxon>
        <taxon>Euteleostomi</taxon>
        <taxon>Archelosauria</taxon>
        <taxon>Archosauria</taxon>
        <taxon>Dinosauria</taxon>
        <taxon>Saurischia</taxon>
        <taxon>Theropoda</taxon>
        <taxon>Coelurosauria</taxon>
        <taxon>Aves</taxon>
        <taxon>Neognathae</taxon>
        <taxon>Neoaves</taxon>
        <taxon>Telluraves</taxon>
        <taxon>Australaves</taxon>
        <taxon>Passeriformes</taxon>
        <taxon>Sturnidae</taxon>
        <taxon>Lamprotornis</taxon>
    </lineage>
</organism>
<evidence type="ECO:0000313" key="4">
    <source>
        <dbReference type="Proteomes" id="UP000618051"/>
    </source>
</evidence>
<reference evidence="2" key="1">
    <citation type="submission" date="2020-10" db="EMBL/GenBank/DDBJ databases">
        <title>Feather gene expression reveals the developmental basis of iridescence in African starlings.</title>
        <authorList>
            <person name="Rubenstein D.R."/>
        </authorList>
    </citation>
    <scope>NUCLEOTIDE SEQUENCE</scope>
    <source>
        <strain evidence="2">SS15</strain>
        <tissue evidence="2">Liver</tissue>
    </source>
</reference>
<feature type="region of interest" description="Disordered" evidence="1">
    <location>
        <begin position="127"/>
        <end position="152"/>
    </location>
</feature>
<proteinExistence type="predicted"/>
<comment type="caution">
    <text evidence="2">The sequence shown here is derived from an EMBL/GenBank/DDBJ whole genome shotgun (WGS) entry which is preliminary data.</text>
</comment>